<dbReference type="Proteomes" id="UP000193920">
    <property type="component" value="Unassembled WGS sequence"/>
</dbReference>
<dbReference type="InterPro" id="IPR053140">
    <property type="entry name" value="GDSL_Rv0518-like"/>
</dbReference>
<sequence>MKFYLISALCLILINAVFASDEVSYTGTWAASQYWNGELPDIDLQGNSLRQIVRVSIPGEQLRFHFSNIYGSEELELQSVHVAKSAGQGTGSIIVDTDTEITFNGQSSVSIPAYGDIISDTIPFSLSTLDEVAITINYGKIPAEFTGHAGARTNSFIELGNAVSKETFSDAHKFVRWYTISAIDVVDNEKKTEAIICYGDSITDGRGSTNDKQNRWPDVFSEKLQSNPATRHLAVLNQGIGGSSLHGPNSAKWPTGLGRYQKDVAEQVNVKYMIVLYGVNDIVYSGKTAPILIEAFQELIKRNHERGIITYGSPILPFKSNDNWTEEFNEIKEAVNEWILNTPASEGGFDAIIDFASVVADPNDVMVFNADLCDGDGLHPNYLGHAAMGNSVDLELFIDSNDEEINSDEENVEDVDIDDSEITAVSDAEDSADAE</sequence>
<dbReference type="OrthoDB" id="2125593at2759"/>
<evidence type="ECO:0000256" key="1">
    <source>
        <dbReference type="SAM" id="MobiDB-lite"/>
    </source>
</evidence>
<dbReference type="AlphaFoldDB" id="A0A1Y2BZV0"/>
<name>A0A1Y2BZV0_9FUNG</name>
<evidence type="ECO:0000259" key="3">
    <source>
        <dbReference type="Pfam" id="PF13472"/>
    </source>
</evidence>
<feature type="chain" id="PRO_5012078886" evidence="2">
    <location>
        <begin position="20"/>
        <end position="435"/>
    </location>
</feature>
<dbReference type="GO" id="GO:0016787">
    <property type="term" value="F:hydrolase activity"/>
    <property type="evidence" value="ECO:0007669"/>
    <property type="project" value="UniProtKB-KW"/>
</dbReference>
<feature type="domain" description="SGNH hydrolase-type esterase" evidence="3">
    <location>
        <begin position="197"/>
        <end position="387"/>
    </location>
</feature>
<dbReference type="STRING" id="1754190.A0A1Y2BZV0"/>
<evidence type="ECO:0000313" key="5">
    <source>
        <dbReference type="Proteomes" id="UP000193920"/>
    </source>
</evidence>
<keyword evidence="5" id="KW-1185">Reference proteome</keyword>
<dbReference type="Gene3D" id="3.40.50.1110">
    <property type="entry name" value="SGNH hydrolase"/>
    <property type="match status" value="1"/>
</dbReference>
<evidence type="ECO:0000256" key="2">
    <source>
        <dbReference type="SAM" id="SignalP"/>
    </source>
</evidence>
<dbReference type="PANTHER" id="PTHR43784:SF2">
    <property type="entry name" value="GDSL-LIKE LIPASE_ACYLHYDROLASE, PUTATIVE (AFU_ORTHOLOGUE AFUA_2G00820)-RELATED"/>
    <property type="match status" value="1"/>
</dbReference>
<proteinExistence type="predicted"/>
<dbReference type="EMBL" id="MCOG01000128">
    <property type="protein sequence ID" value="ORY40291.1"/>
    <property type="molecule type" value="Genomic_DNA"/>
</dbReference>
<dbReference type="PANTHER" id="PTHR43784">
    <property type="entry name" value="GDSL-LIKE LIPASE/ACYLHYDROLASE, PUTATIVE (AFU_ORTHOLOGUE AFUA_2G00820)-RELATED"/>
    <property type="match status" value="1"/>
</dbReference>
<evidence type="ECO:0000313" key="4">
    <source>
        <dbReference type="EMBL" id="ORY40291.1"/>
    </source>
</evidence>
<feature type="region of interest" description="Disordered" evidence="1">
    <location>
        <begin position="406"/>
        <end position="435"/>
    </location>
</feature>
<dbReference type="SUPFAM" id="SSF52266">
    <property type="entry name" value="SGNH hydrolase"/>
    <property type="match status" value="1"/>
</dbReference>
<dbReference type="InterPro" id="IPR036514">
    <property type="entry name" value="SGNH_hydro_sf"/>
</dbReference>
<reference evidence="4 5" key="1">
    <citation type="submission" date="2016-08" db="EMBL/GenBank/DDBJ databases">
        <title>A Parts List for Fungal Cellulosomes Revealed by Comparative Genomics.</title>
        <authorList>
            <consortium name="DOE Joint Genome Institute"/>
            <person name="Haitjema C.H."/>
            <person name="Gilmore S.P."/>
            <person name="Henske J.K."/>
            <person name="Solomon K.V."/>
            <person name="De Groot R."/>
            <person name="Kuo A."/>
            <person name="Mondo S.J."/>
            <person name="Salamov A.A."/>
            <person name="Labutti K."/>
            <person name="Zhao Z."/>
            <person name="Chiniquy J."/>
            <person name="Barry K."/>
            <person name="Brewer H.M."/>
            <person name="Purvine S.O."/>
            <person name="Wright A.T."/>
            <person name="Boxma B."/>
            <person name="Van Alen T."/>
            <person name="Hackstein J.H."/>
            <person name="Baker S.E."/>
            <person name="Grigoriev I.V."/>
            <person name="O'Malley M.A."/>
        </authorList>
    </citation>
    <scope>NUCLEOTIDE SEQUENCE [LARGE SCALE GENOMIC DNA]</scope>
    <source>
        <strain evidence="4 5">G1</strain>
    </source>
</reference>
<dbReference type="InterPro" id="IPR013830">
    <property type="entry name" value="SGNH_hydro"/>
</dbReference>
<keyword evidence="2" id="KW-0732">Signal</keyword>
<protein>
    <submittedName>
        <fullName evidence="4">SGNH hydrolase</fullName>
    </submittedName>
</protein>
<feature type="signal peptide" evidence="2">
    <location>
        <begin position="1"/>
        <end position="19"/>
    </location>
</feature>
<keyword evidence="4" id="KW-0378">Hydrolase</keyword>
<organism evidence="4 5">
    <name type="scientific">Neocallimastix californiae</name>
    <dbReference type="NCBI Taxonomy" id="1754190"/>
    <lineage>
        <taxon>Eukaryota</taxon>
        <taxon>Fungi</taxon>
        <taxon>Fungi incertae sedis</taxon>
        <taxon>Chytridiomycota</taxon>
        <taxon>Chytridiomycota incertae sedis</taxon>
        <taxon>Neocallimastigomycetes</taxon>
        <taxon>Neocallimastigales</taxon>
        <taxon>Neocallimastigaceae</taxon>
        <taxon>Neocallimastix</taxon>
    </lineage>
</organism>
<accession>A0A1Y2BZV0</accession>
<gene>
    <name evidence="4" type="ORF">LY90DRAFT_704135</name>
</gene>
<comment type="caution">
    <text evidence="4">The sequence shown here is derived from an EMBL/GenBank/DDBJ whole genome shotgun (WGS) entry which is preliminary data.</text>
</comment>
<dbReference type="Pfam" id="PF13472">
    <property type="entry name" value="Lipase_GDSL_2"/>
    <property type="match status" value="1"/>
</dbReference>